<name>A0ABR3G6Q9_9PEZI</name>
<evidence type="ECO:0000313" key="3">
    <source>
        <dbReference type="EMBL" id="KAL0631610.1"/>
    </source>
</evidence>
<keyword evidence="1" id="KW-0880">Kelch repeat</keyword>
<dbReference type="PANTHER" id="PTHR46093">
    <property type="entry name" value="ACYL-COA-BINDING DOMAIN-CONTAINING PROTEIN 5"/>
    <property type="match status" value="1"/>
</dbReference>
<accession>A0ABR3G6Q9</accession>
<reference evidence="3 4" key="1">
    <citation type="submission" date="2024-02" db="EMBL/GenBank/DDBJ databases">
        <title>Discinaceae phylogenomics.</title>
        <authorList>
            <person name="Dirks A.C."/>
            <person name="James T.Y."/>
        </authorList>
    </citation>
    <scope>NUCLEOTIDE SEQUENCE [LARGE SCALE GENOMIC DNA]</scope>
    <source>
        <strain evidence="3 4">ACD0624</strain>
    </source>
</reference>
<evidence type="ECO:0000313" key="4">
    <source>
        <dbReference type="Proteomes" id="UP001447188"/>
    </source>
</evidence>
<dbReference type="SUPFAM" id="SSF117281">
    <property type="entry name" value="Kelch motif"/>
    <property type="match status" value="1"/>
</dbReference>
<evidence type="ECO:0000256" key="2">
    <source>
        <dbReference type="ARBA" id="ARBA00022737"/>
    </source>
</evidence>
<protein>
    <recommendedName>
        <fullName evidence="5">Galactose oxidase</fullName>
    </recommendedName>
</protein>
<evidence type="ECO:0000256" key="1">
    <source>
        <dbReference type="ARBA" id="ARBA00022441"/>
    </source>
</evidence>
<comment type="caution">
    <text evidence="3">The sequence shown here is derived from an EMBL/GenBank/DDBJ whole genome shotgun (WGS) entry which is preliminary data.</text>
</comment>
<keyword evidence="4" id="KW-1185">Reference proteome</keyword>
<keyword evidence="2" id="KW-0677">Repeat</keyword>
<dbReference type="EMBL" id="JBBBZM010000229">
    <property type="protein sequence ID" value="KAL0631610.1"/>
    <property type="molecule type" value="Genomic_DNA"/>
</dbReference>
<gene>
    <name evidence="3" type="ORF">Q9L58_009526</name>
</gene>
<evidence type="ECO:0008006" key="5">
    <source>
        <dbReference type="Google" id="ProtNLM"/>
    </source>
</evidence>
<organism evidence="3 4">
    <name type="scientific">Discina gigas</name>
    <dbReference type="NCBI Taxonomy" id="1032678"/>
    <lineage>
        <taxon>Eukaryota</taxon>
        <taxon>Fungi</taxon>
        <taxon>Dikarya</taxon>
        <taxon>Ascomycota</taxon>
        <taxon>Pezizomycotina</taxon>
        <taxon>Pezizomycetes</taxon>
        <taxon>Pezizales</taxon>
        <taxon>Discinaceae</taxon>
        <taxon>Discina</taxon>
    </lineage>
</organism>
<proteinExistence type="predicted"/>
<dbReference type="Gene3D" id="2.120.10.80">
    <property type="entry name" value="Kelch-type beta propeller"/>
    <property type="match status" value="1"/>
</dbReference>
<dbReference type="Proteomes" id="UP001447188">
    <property type="component" value="Unassembled WGS sequence"/>
</dbReference>
<dbReference type="InterPro" id="IPR015915">
    <property type="entry name" value="Kelch-typ_b-propeller"/>
</dbReference>
<sequence>MTRYGGTFLNKGLFNLTENEIDEDVRPSEVWSLNTKTLDWSKMPPPGGDKVVGYRNGGTAHIPEKGLGFFYGGRAGNTTDSEFANWTDIDANQWQSDCLLTFDMEKNVWTNSSSGLLPVIIPSLLYVPIGKDGILVSVGGITAFSWSFGWDTPVVGKILDEIDIYDIANKKWYTQRATGYMPINNTGFCTVIARASDNSSFNIFLHGGIPTKGAGNAWSDVYVLSLPSFVWTKIETTGTSAGRGGHTCHLIKNKMIVIGGRGSDQANPAWGGYDKGACDPTPLVNIFDINTFQWDTDYDPKDGQSFLVNKSIYKVIGGK</sequence>
<dbReference type="PANTHER" id="PTHR46093:SF18">
    <property type="entry name" value="FIBRONECTIN TYPE-III DOMAIN-CONTAINING PROTEIN"/>
    <property type="match status" value="1"/>
</dbReference>
<dbReference type="Pfam" id="PF24681">
    <property type="entry name" value="Kelch_KLHDC2_KLHL20_DRC7"/>
    <property type="match status" value="1"/>
</dbReference>